<dbReference type="EMBL" id="FWXR01000007">
    <property type="protein sequence ID" value="SMC75413.1"/>
    <property type="molecule type" value="Genomic_DNA"/>
</dbReference>
<dbReference type="STRING" id="937218.SAMN06297251_10779"/>
<dbReference type="GO" id="GO:0008360">
    <property type="term" value="P:regulation of cell shape"/>
    <property type="evidence" value="ECO:0007669"/>
    <property type="project" value="UniProtKB-UniRule"/>
</dbReference>
<dbReference type="AlphaFoldDB" id="A0A1W2BR43"/>
<evidence type="ECO:0000259" key="2">
    <source>
        <dbReference type="PROSITE" id="PS52029"/>
    </source>
</evidence>
<dbReference type="PANTHER" id="PTHR38589:SF1">
    <property type="entry name" value="BLR0621 PROTEIN"/>
    <property type="match status" value="1"/>
</dbReference>
<keyword evidence="1" id="KW-0961">Cell wall biogenesis/degradation</keyword>
<dbReference type="GO" id="GO:0009252">
    <property type="term" value="P:peptidoglycan biosynthetic process"/>
    <property type="evidence" value="ECO:0007669"/>
    <property type="project" value="UniProtKB-KW"/>
</dbReference>
<evidence type="ECO:0000313" key="4">
    <source>
        <dbReference type="Proteomes" id="UP000192656"/>
    </source>
</evidence>
<dbReference type="PROSITE" id="PS52029">
    <property type="entry name" value="LD_TPASE"/>
    <property type="match status" value="1"/>
</dbReference>
<gene>
    <name evidence="3" type="ORF">SAMN06297251_10779</name>
</gene>
<dbReference type="GO" id="GO:0071555">
    <property type="term" value="P:cell wall organization"/>
    <property type="evidence" value="ECO:0007669"/>
    <property type="project" value="UniProtKB-UniRule"/>
</dbReference>
<evidence type="ECO:0000256" key="1">
    <source>
        <dbReference type="PROSITE-ProRule" id="PRU01373"/>
    </source>
</evidence>
<dbReference type="CDD" id="cd16913">
    <property type="entry name" value="YkuD_like"/>
    <property type="match status" value="1"/>
</dbReference>
<dbReference type="GO" id="GO:0016740">
    <property type="term" value="F:transferase activity"/>
    <property type="evidence" value="ECO:0007669"/>
    <property type="project" value="InterPro"/>
</dbReference>
<proteinExistence type="predicted"/>
<dbReference type="Proteomes" id="UP000192656">
    <property type="component" value="Unassembled WGS sequence"/>
</dbReference>
<comment type="pathway">
    <text evidence="1">Cell wall biogenesis; peptidoglycan biosynthesis.</text>
</comment>
<sequence>MVRPRALLPIRQTRSGDGWCDSSSHPAYNRPVRFPFEASAETMMRDDRLYDFVVILDWNVTSRARNRGSAIFLHIAKPGYPPTAGCVAVSPKDMLRLGPFLRRKARLTIKR</sequence>
<dbReference type="Pfam" id="PF03734">
    <property type="entry name" value="YkuD"/>
    <property type="match status" value="1"/>
</dbReference>
<reference evidence="3 4" key="1">
    <citation type="submission" date="2017-04" db="EMBL/GenBank/DDBJ databases">
        <authorList>
            <person name="Afonso C.L."/>
            <person name="Miller P.J."/>
            <person name="Scott M.A."/>
            <person name="Spackman E."/>
            <person name="Goraichik I."/>
            <person name="Dimitrov K.M."/>
            <person name="Suarez D.L."/>
            <person name="Swayne D.E."/>
        </authorList>
    </citation>
    <scope>NUCLEOTIDE SEQUENCE [LARGE SCALE GENOMIC DNA]</scope>
    <source>
        <strain evidence="3 4">CGMCC 1.10972</strain>
    </source>
</reference>
<accession>A0A1W2BR43</accession>
<dbReference type="PANTHER" id="PTHR38589">
    <property type="entry name" value="BLR0621 PROTEIN"/>
    <property type="match status" value="1"/>
</dbReference>
<evidence type="ECO:0000313" key="3">
    <source>
        <dbReference type="EMBL" id="SMC75413.1"/>
    </source>
</evidence>
<keyword evidence="1" id="KW-0133">Cell shape</keyword>
<keyword evidence="1" id="KW-0573">Peptidoglycan synthesis</keyword>
<dbReference type="InterPro" id="IPR005490">
    <property type="entry name" value="LD_TPept_cat_dom"/>
</dbReference>
<keyword evidence="4" id="KW-1185">Reference proteome</keyword>
<name>A0A1W2BR43_9HYPH</name>
<feature type="active site" description="Proton donor/acceptor" evidence="1">
    <location>
        <position position="74"/>
    </location>
</feature>
<feature type="domain" description="L,D-TPase catalytic" evidence="2">
    <location>
        <begin position="1"/>
        <end position="110"/>
    </location>
</feature>
<organism evidence="3 4">
    <name type="scientific">Fulvimarina manganoxydans</name>
    <dbReference type="NCBI Taxonomy" id="937218"/>
    <lineage>
        <taxon>Bacteria</taxon>
        <taxon>Pseudomonadati</taxon>
        <taxon>Pseudomonadota</taxon>
        <taxon>Alphaproteobacteria</taxon>
        <taxon>Hyphomicrobiales</taxon>
        <taxon>Aurantimonadaceae</taxon>
        <taxon>Fulvimarina</taxon>
    </lineage>
</organism>
<protein>
    <submittedName>
        <fullName evidence="3">L,D-transpeptidase catalytic domain</fullName>
    </submittedName>
</protein>
<feature type="active site" description="Nucleophile" evidence="1">
    <location>
        <position position="86"/>
    </location>
</feature>